<dbReference type="Proteomes" id="UP000192906">
    <property type="component" value="Unassembled WGS sequence"/>
</dbReference>
<dbReference type="OrthoDB" id="5459846at2"/>
<dbReference type="RefSeq" id="WP_085103231.1">
    <property type="nucleotide sequence ID" value="NZ_FWZU01000004.1"/>
</dbReference>
<organism evidence="1 2">
    <name type="scientific">Desulfovibrio gilichinskyi</name>
    <dbReference type="NCBI Taxonomy" id="1519643"/>
    <lineage>
        <taxon>Bacteria</taxon>
        <taxon>Pseudomonadati</taxon>
        <taxon>Thermodesulfobacteriota</taxon>
        <taxon>Desulfovibrionia</taxon>
        <taxon>Desulfovibrionales</taxon>
        <taxon>Desulfovibrionaceae</taxon>
        <taxon>Desulfovibrio</taxon>
    </lineage>
</organism>
<reference evidence="2" key="1">
    <citation type="submission" date="2017-04" db="EMBL/GenBank/DDBJ databases">
        <authorList>
            <person name="Varghese N."/>
            <person name="Submissions S."/>
        </authorList>
    </citation>
    <scope>NUCLEOTIDE SEQUENCE [LARGE SCALE GENOMIC DNA]</scope>
    <source>
        <strain evidence="2">K3S</strain>
    </source>
</reference>
<dbReference type="STRING" id="1519643.SAMN06295933_2796"/>
<accession>A0A1X7E9P6</accession>
<sequence length="104" mass="11631">MKKILVEVGNLESFICQDSAKIYVDNSMILTPGAKDELSKRKIEIVRGSKPDTTVCEAAEHGTEGFERFVLTIAVMLKEQFGINDPEQLQILSYQVAKTVKENI</sequence>
<dbReference type="EMBL" id="FWZU01000004">
    <property type="protein sequence ID" value="SMF29755.1"/>
    <property type="molecule type" value="Genomic_DNA"/>
</dbReference>
<evidence type="ECO:0000313" key="2">
    <source>
        <dbReference type="Proteomes" id="UP000192906"/>
    </source>
</evidence>
<name>A0A1X7E9P6_9BACT</name>
<evidence type="ECO:0000313" key="1">
    <source>
        <dbReference type="EMBL" id="SMF29755.1"/>
    </source>
</evidence>
<keyword evidence="2" id="KW-1185">Reference proteome</keyword>
<dbReference type="AlphaFoldDB" id="A0A1X7E9P6"/>
<proteinExistence type="predicted"/>
<gene>
    <name evidence="1" type="ORF">SAMN06295933_2796</name>
</gene>
<protein>
    <submittedName>
        <fullName evidence="1">Uncharacterized protein</fullName>
    </submittedName>
</protein>